<evidence type="ECO:0000256" key="3">
    <source>
        <dbReference type="RuleBase" id="RU003694"/>
    </source>
</evidence>
<feature type="domain" description="Ketosynthase family 3 (KS3)" evidence="4">
    <location>
        <begin position="1"/>
        <end position="425"/>
    </location>
</feature>
<dbReference type="Pfam" id="PF00109">
    <property type="entry name" value="ketoacyl-synt"/>
    <property type="match status" value="1"/>
</dbReference>
<dbReference type="SMART" id="SM00825">
    <property type="entry name" value="PKS_KS"/>
    <property type="match status" value="1"/>
</dbReference>
<dbReference type="InterPro" id="IPR000794">
    <property type="entry name" value="Beta-ketoacyl_synthase"/>
</dbReference>
<proteinExistence type="inferred from homology"/>
<organism evidence="5 6">
    <name type="scientific">Hyalangium minutum</name>
    <dbReference type="NCBI Taxonomy" id="394096"/>
    <lineage>
        <taxon>Bacteria</taxon>
        <taxon>Pseudomonadati</taxon>
        <taxon>Myxococcota</taxon>
        <taxon>Myxococcia</taxon>
        <taxon>Myxococcales</taxon>
        <taxon>Cystobacterineae</taxon>
        <taxon>Archangiaceae</taxon>
        <taxon>Hyalangium</taxon>
    </lineage>
</organism>
<dbReference type="InterPro" id="IPR014030">
    <property type="entry name" value="Ketoacyl_synth_N"/>
</dbReference>
<dbReference type="GO" id="GO:0004315">
    <property type="term" value="F:3-oxoacyl-[acyl-carrier-protein] synthase activity"/>
    <property type="evidence" value="ECO:0007669"/>
    <property type="project" value="TreeGrafter"/>
</dbReference>
<dbReference type="Gene3D" id="3.40.47.10">
    <property type="match status" value="1"/>
</dbReference>
<keyword evidence="6" id="KW-1185">Reference proteome</keyword>
<dbReference type="Pfam" id="PF02801">
    <property type="entry name" value="Ketoacyl-synt_C"/>
    <property type="match status" value="1"/>
</dbReference>
<dbReference type="InterPro" id="IPR020841">
    <property type="entry name" value="PKS_Beta-ketoAc_synthase_dom"/>
</dbReference>
<name>A0A085WSJ8_9BACT</name>
<keyword evidence="2 3" id="KW-0808">Transferase</keyword>
<dbReference type="STRING" id="394096.DB31_5703"/>
<dbReference type="CDD" id="cd00834">
    <property type="entry name" value="KAS_I_II"/>
    <property type="match status" value="1"/>
</dbReference>
<dbReference type="EMBL" id="JMCB01000003">
    <property type="protein sequence ID" value="KFE70661.1"/>
    <property type="molecule type" value="Genomic_DNA"/>
</dbReference>
<dbReference type="PROSITE" id="PS52004">
    <property type="entry name" value="KS3_2"/>
    <property type="match status" value="1"/>
</dbReference>
<dbReference type="InterPro" id="IPR014031">
    <property type="entry name" value="Ketoacyl_synth_C"/>
</dbReference>
<evidence type="ECO:0000256" key="2">
    <source>
        <dbReference type="ARBA" id="ARBA00022679"/>
    </source>
</evidence>
<dbReference type="PATRIC" id="fig|394096.3.peg.2179"/>
<dbReference type="OrthoDB" id="9808669at2"/>
<comment type="caution">
    <text evidence="5">The sequence shown here is derived from an EMBL/GenBank/DDBJ whole genome shotgun (WGS) entry which is preliminary data.</text>
</comment>
<dbReference type="Proteomes" id="UP000028725">
    <property type="component" value="Unassembled WGS sequence"/>
</dbReference>
<evidence type="ECO:0000313" key="5">
    <source>
        <dbReference type="EMBL" id="KFE70661.1"/>
    </source>
</evidence>
<evidence type="ECO:0000259" key="4">
    <source>
        <dbReference type="PROSITE" id="PS52004"/>
    </source>
</evidence>
<reference evidence="5 6" key="1">
    <citation type="submission" date="2014-04" db="EMBL/GenBank/DDBJ databases">
        <title>Genome assembly of Hyalangium minutum DSM 14724.</title>
        <authorList>
            <person name="Sharma G."/>
            <person name="Subramanian S."/>
        </authorList>
    </citation>
    <scope>NUCLEOTIDE SEQUENCE [LARGE SCALE GENOMIC DNA]</scope>
    <source>
        <strain evidence="5 6">DSM 14724</strain>
    </source>
</reference>
<evidence type="ECO:0000313" key="6">
    <source>
        <dbReference type="Proteomes" id="UP000028725"/>
    </source>
</evidence>
<protein>
    <submittedName>
        <fullName evidence="5">3-oxoacyl-[acyl-carrier-protein] synthase, KASII</fullName>
    </submittedName>
</protein>
<dbReference type="InterPro" id="IPR016039">
    <property type="entry name" value="Thiolase-like"/>
</dbReference>
<gene>
    <name evidence="5" type="ORF">DB31_5703</name>
</gene>
<accession>A0A085WSJ8</accession>
<comment type="similarity">
    <text evidence="1 3">Belongs to the thiolase-like superfamily. Beta-ketoacyl-ACP synthases family.</text>
</comment>
<dbReference type="AlphaFoldDB" id="A0A085WSJ8"/>
<dbReference type="GO" id="GO:0006633">
    <property type="term" value="P:fatty acid biosynthetic process"/>
    <property type="evidence" value="ECO:0007669"/>
    <property type="project" value="TreeGrafter"/>
</dbReference>
<dbReference type="PANTHER" id="PTHR11712:SF336">
    <property type="entry name" value="3-OXOACYL-[ACYL-CARRIER-PROTEIN] SYNTHASE, MITOCHONDRIAL"/>
    <property type="match status" value="1"/>
</dbReference>
<dbReference type="RefSeq" id="WP_044185887.1">
    <property type="nucleotide sequence ID" value="NZ_JMCB01000003.1"/>
</dbReference>
<dbReference type="PANTHER" id="PTHR11712">
    <property type="entry name" value="POLYKETIDE SYNTHASE-RELATED"/>
    <property type="match status" value="1"/>
</dbReference>
<sequence length="427" mass="44638">MSQAVITGCGVVSALGVGARAFWDALGEGRAAVGPIHHFDASGFPTRVAGEVPVLRTDGAWLREYLGGRLPESLLEDWDASGALRDRKIGFGWVAALEAWHQAGCGEDASDTWLSMALGLEQAFLEDFGPLLRKEGTRAAIDWVAEPGAPLPRVRFRSRIDLCADGLVKMLGLTGPVVPHVSACAAGTLAVAHAASLIERGAATRVLCGASDSMVNPLGLGGMSRLGAPSPRAEPDACRPFDRRRDGLAIGEGAAMFVVESEERALARGARPLARILGWASTQDAYKTTAPLPDGSMARKAMQQALKRAGLSARDIGYVNAHGTGTPLNDPAEARAIREVLGDVPVSSIKGAVGHLMAASGAIEVAASLLPFLGDCLPGTAHHRERDPDCDIDIIGERPREARVEAVLSNSFGFGGQNATIILGRAA</sequence>
<dbReference type="SUPFAM" id="SSF53901">
    <property type="entry name" value="Thiolase-like"/>
    <property type="match status" value="2"/>
</dbReference>
<evidence type="ECO:0000256" key="1">
    <source>
        <dbReference type="ARBA" id="ARBA00008467"/>
    </source>
</evidence>